<protein>
    <recommendedName>
        <fullName evidence="6">Alpha N-terminal protein methyltransferase 1</fullName>
        <ecNumber evidence="5">2.1.1.244</ecNumber>
    </recommendedName>
    <alternativeName>
        <fullName evidence="11">Translation associated element 1</fullName>
    </alternativeName>
    <alternativeName>
        <fullName evidence="7">X-Pro-Lys N-terminal protein methyltransferase 1</fullName>
    </alternativeName>
</protein>
<evidence type="ECO:0000256" key="3">
    <source>
        <dbReference type="ARBA" id="ARBA00022679"/>
    </source>
</evidence>
<feature type="binding site" evidence="12">
    <location>
        <position position="166"/>
    </location>
    <ligand>
        <name>S-adenosyl-L-methionine</name>
        <dbReference type="ChEBI" id="CHEBI:59789"/>
    </ligand>
</feature>
<comment type="caution">
    <text evidence="13">The sequence shown here is derived from an EMBL/GenBank/DDBJ whole genome shotgun (WGS) entry which is preliminary data.</text>
</comment>
<dbReference type="Proteomes" id="UP000789570">
    <property type="component" value="Unassembled WGS sequence"/>
</dbReference>
<evidence type="ECO:0000313" key="13">
    <source>
        <dbReference type="EMBL" id="CAG8729131.1"/>
    </source>
</evidence>
<keyword evidence="2" id="KW-0489">Methyltransferase</keyword>
<dbReference type="PANTHER" id="PTHR12753">
    <property type="entry name" value="AD-003 - RELATED"/>
    <property type="match status" value="1"/>
</dbReference>
<evidence type="ECO:0000256" key="4">
    <source>
        <dbReference type="ARBA" id="ARBA00022691"/>
    </source>
</evidence>
<dbReference type="Pfam" id="PF05891">
    <property type="entry name" value="Methyltransf_PK"/>
    <property type="match status" value="1"/>
</dbReference>
<comment type="catalytic activity">
    <reaction evidence="8">
        <text>N-terminal L-seryl-L-prolyl-L-lysyl-[protein] + 3 S-adenosyl-L-methionine = N-terminal N,N,N-trimethyl-L-seryl-L-prolyl-L-lysyl-[protein] + 3 S-adenosyl-L-homocysteine + 3 H(+)</text>
        <dbReference type="Rhea" id="RHEA:54724"/>
        <dbReference type="Rhea" id="RHEA-COMP:13789"/>
        <dbReference type="Rhea" id="RHEA-COMP:13973"/>
        <dbReference type="ChEBI" id="CHEBI:15378"/>
        <dbReference type="ChEBI" id="CHEBI:57856"/>
        <dbReference type="ChEBI" id="CHEBI:59789"/>
        <dbReference type="ChEBI" id="CHEBI:138061"/>
        <dbReference type="ChEBI" id="CHEBI:138317"/>
        <dbReference type="EC" id="2.1.1.244"/>
    </reaction>
</comment>
<evidence type="ECO:0000313" key="14">
    <source>
        <dbReference type="Proteomes" id="UP000789570"/>
    </source>
</evidence>
<comment type="similarity">
    <text evidence="1">Belongs to the methyltransferase superfamily. NTM1 family.</text>
</comment>
<feature type="binding site" evidence="12">
    <location>
        <position position="102"/>
    </location>
    <ligand>
        <name>S-adenosyl-L-methionine</name>
        <dbReference type="ChEBI" id="CHEBI:59789"/>
    </ligand>
</feature>
<accession>A0A9N9NFY7</accession>
<evidence type="ECO:0000256" key="11">
    <source>
        <dbReference type="ARBA" id="ARBA00082558"/>
    </source>
</evidence>
<dbReference type="Gene3D" id="3.40.50.150">
    <property type="entry name" value="Vaccinia Virus protein VP39"/>
    <property type="match status" value="1"/>
</dbReference>
<comment type="catalytic activity">
    <reaction evidence="10">
        <text>N-terminal L-alanyl-L-prolyl-L-lysyl-[protein] + 3 S-adenosyl-L-methionine = N-terminal N,N,N-trimethyl-L-alanyl-L-prolyl-L-lysyl-[protein] + 3 S-adenosyl-L-homocysteine + 3 H(+)</text>
        <dbReference type="Rhea" id="RHEA:54712"/>
        <dbReference type="Rhea" id="RHEA-COMP:13785"/>
        <dbReference type="Rhea" id="RHEA-COMP:13971"/>
        <dbReference type="ChEBI" id="CHEBI:15378"/>
        <dbReference type="ChEBI" id="CHEBI:57856"/>
        <dbReference type="ChEBI" id="CHEBI:59789"/>
        <dbReference type="ChEBI" id="CHEBI:138057"/>
        <dbReference type="ChEBI" id="CHEBI:138315"/>
        <dbReference type="EC" id="2.1.1.244"/>
    </reaction>
</comment>
<feature type="non-terminal residue" evidence="13">
    <location>
        <position position="268"/>
    </location>
</feature>
<feature type="binding site" evidence="12">
    <location>
        <begin position="119"/>
        <end position="121"/>
    </location>
    <ligand>
        <name>S-adenosyl-L-methionine</name>
        <dbReference type="ChEBI" id="CHEBI:59789"/>
    </ligand>
</feature>
<evidence type="ECO:0000256" key="6">
    <source>
        <dbReference type="ARBA" id="ARBA00039449"/>
    </source>
</evidence>
<dbReference type="GO" id="GO:0032259">
    <property type="term" value="P:methylation"/>
    <property type="evidence" value="ECO:0007669"/>
    <property type="project" value="UniProtKB-KW"/>
</dbReference>
<feature type="binding site" evidence="12">
    <location>
        <position position="97"/>
    </location>
    <ligand>
        <name>S-adenosyl-L-methionine</name>
        <dbReference type="ChEBI" id="CHEBI:59789"/>
    </ligand>
</feature>
<dbReference type="OrthoDB" id="1298661at2759"/>
<dbReference type="InterPro" id="IPR008576">
    <property type="entry name" value="MeTrfase_NTM1"/>
</dbReference>
<keyword evidence="3" id="KW-0808">Transferase</keyword>
<comment type="catalytic activity">
    <reaction evidence="9">
        <text>N-terminal L-prolyl-L-prolyl-L-lysyl-[protein] + 2 S-adenosyl-L-methionine = N-terminal N,N-dimethyl-L-prolyl-L-prolyl-L-lysyl-[protein] + 2 S-adenosyl-L-homocysteine + 2 H(+)</text>
        <dbReference type="Rhea" id="RHEA:54736"/>
        <dbReference type="Rhea" id="RHEA-COMP:13787"/>
        <dbReference type="Rhea" id="RHEA-COMP:13974"/>
        <dbReference type="ChEBI" id="CHEBI:15378"/>
        <dbReference type="ChEBI" id="CHEBI:57856"/>
        <dbReference type="ChEBI" id="CHEBI:59789"/>
        <dbReference type="ChEBI" id="CHEBI:138059"/>
        <dbReference type="ChEBI" id="CHEBI:138318"/>
        <dbReference type="EC" id="2.1.1.244"/>
    </reaction>
</comment>
<keyword evidence="14" id="KW-1185">Reference proteome</keyword>
<proteinExistence type="inferred from homology"/>
<feature type="binding site" evidence="12">
    <location>
        <begin position="150"/>
        <end position="151"/>
    </location>
    <ligand>
        <name>S-adenosyl-L-methionine</name>
        <dbReference type="ChEBI" id="CHEBI:59789"/>
    </ligand>
</feature>
<evidence type="ECO:0000256" key="10">
    <source>
        <dbReference type="ARBA" id="ARBA00048167"/>
    </source>
</evidence>
<sequence length="268" mass="31099">SILILLLLPTCNVENDRRNHIETLEFQKETWYTDALDYWSNKPATINGVLGGYGKVDKIDTEGSRLFISEYIYGKKGARNRKLTLPRITEEYACDCGAGIGRVTKNFLSRLFKKVDLVEYTPKFIERAEKEFLKKEKEEGKIGEFICKGLQEFIPEERKYDLIWCQWVIGHLKDDDLIEFFKRCKIGLKPNGLIGVKENVCVFGYQFDETDSSVTRSDEIFKDIFQKSGLKLIKEATQHGMPKQLYEVKMYALECADDLDQEELMPNE</sequence>
<dbReference type="GO" id="GO:0071885">
    <property type="term" value="F:N-terminal protein N-methyltransferase activity"/>
    <property type="evidence" value="ECO:0007669"/>
    <property type="project" value="UniProtKB-EC"/>
</dbReference>
<evidence type="ECO:0000256" key="7">
    <source>
        <dbReference type="ARBA" id="ARBA00043129"/>
    </source>
</evidence>
<keyword evidence="4 12" id="KW-0949">S-adenosyl-L-methionine</keyword>
<dbReference type="AlphaFoldDB" id="A0A9N9NFY7"/>
<organism evidence="13 14">
    <name type="scientific">Funneliformis caledonium</name>
    <dbReference type="NCBI Taxonomy" id="1117310"/>
    <lineage>
        <taxon>Eukaryota</taxon>
        <taxon>Fungi</taxon>
        <taxon>Fungi incertae sedis</taxon>
        <taxon>Mucoromycota</taxon>
        <taxon>Glomeromycotina</taxon>
        <taxon>Glomeromycetes</taxon>
        <taxon>Glomerales</taxon>
        <taxon>Glomeraceae</taxon>
        <taxon>Funneliformis</taxon>
    </lineage>
</organism>
<evidence type="ECO:0000256" key="2">
    <source>
        <dbReference type="ARBA" id="ARBA00022603"/>
    </source>
</evidence>
<evidence type="ECO:0000256" key="9">
    <source>
        <dbReference type="ARBA" id="ARBA00047885"/>
    </source>
</evidence>
<dbReference type="GO" id="GO:0005737">
    <property type="term" value="C:cytoplasm"/>
    <property type="evidence" value="ECO:0007669"/>
    <property type="project" value="TreeGrafter"/>
</dbReference>
<dbReference type="InterPro" id="IPR029063">
    <property type="entry name" value="SAM-dependent_MTases_sf"/>
</dbReference>
<name>A0A9N9NFY7_9GLOM</name>
<evidence type="ECO:0000256" key="1">
    <source>
        <dbReference type="ARBA" id="ARBA00009059"/>
    </source>
</evidence>
<gene>
    <name evidence="13" type="ORF">FCALED_LOCUS14865</name>
</gene>
<evidence type="ECO:0000256" key="8">
    <source>
        <dbReference type="ARBA" id="ARBA00047306"/>
    </source>
</evidence>
<dbReference type="CDD" id="cd02440">
    <property type="entry name" value="AdoMet_MTases"/>
    <property type="match status" value="1"/>
</dbReference>
<reference evidence="13" key="1">
    <citation type="submission" date="2021-06" db="EMBL/GenBank/DDBJ databases">
        <authorList>
            <person name="Kallberg Y."/>
            <person name="Tangrot J."/>
            <person name="Rosling A."/>
        </authorList>
    </citation>
    <scope>NUCLEOTIDE SEQUENCE</scope>
    <source>
        <strain evidence="13">UK204</strain>
    </source>
</reference>
<dbReference type="PANTHER" id="PTHR12753:SF0">
    <property type="entry name" value="ALPHA N-TERMINAL PROTEIN METHYLTRANSFERASE 1"/>
    <property type="match status" value="1"/>
</dbReference>
<dbReference type="EC" id="2.1.1.244" evidence="5"/>
<dbReference type="FunFam" id="3.40.50.150:FF:000025">
    <property type="entry name" value="N-terminal Xaa-Pro-Lys N-methyltransferase 1"/>
    <property type="match status" value="1"/>
</dbReference>
<evidence type="ECO:0000256" key="5">
    <source>
        <dbReference type="ARBA" id="ARBA00039112"/>
    </source>
</evidence>
<evidence type="ECO:0000256" key="12">
    <source>
        <dbReference type="PIRSR" id="PIRSR016958-1"/>
    </source>
</evidence>
<dbReference type="SUPFAM" id="SSF53335">
    <property type="entry name" value="S-adenosyl-L-methionine-dependent methyltransferases"/>
    <property type="match status" value="1"/>
</dbReference>
<dbReference type="EMBL" id="CAJVPQ010011848">
    <property type="protein sequence ID" value="CAG8729131.1"/>
    <property type="molecule type" value="Genomic_DNA"/>
</dbReference>
<dbReference type="PIRSF" id="PIRSF016958">
    <property type="entry name" value="DUF858_MeTrfase_lik"/>
    <property type="match status" value="1"/>
</dbReference>